<protein>
    <submittedName>
        <fullName evidence="3">EF2563 family selenium-dependent molybdenum hydroxylase system protein</fullName>
    </submittedName>
</protein>
<organism evidence="3 4">
    <name type="scientific">Oceanispirochaeta crateris</name>
    <dbReference type="NCBI Taxonomy" id="2518645"/>
    <lineage>
        <taxon>Bacteria</taxon>
        <taxon>Pseudomonadati</taxon>
        <taxon>Spirochaetota</taxon>
        <taxon>Spirochaetia</taxon>
        <taxon>Spirochaetales</taxon>
        <taxon>Spirochaetaceae</taxon>
        <taxon>Oceanispirochaeta</taxon>
    </lineage>
</organism>
<accession>A0A5C1QRE5</accession>
<dbReference type="InterPro" id="IPR052698">
    <property type="entry name" value="MoCofactor_Util/Proc"/>
</dbReference>
<evidence type="ECO:0000259" key="1">
    <source>
        <dbReference type="Pfam" id="PF02625"/>
    </source>
</evidence>
<dbReference type="Proteomes" id="UP000324209">
    <property type="component" value="Chromosome"/>
</dbReference>
<dbReference type="OrthoDB" id="9815497at2"/>
<name>A0A5C1QRE5_9SPIO</name>
<keyword evidence="4" id="KW-1185">Reference proteome</keyword>
<dbReference type="PANTHER" id="PTHR30388:SF6">
    <property type="entry name" value="XANTHINE DEHYDROGENASE SUBUNIT A-RELATED"/>
    <property type="match status" value="1"/>
</dbReference>
<evidence type="ECO:0000259" key="2">
    <source>
        <dbReference type="Pfam" id="PF13478"/>
    </source>
</evidence>
<dbReference type="Gene3D" id="3.40.50.720">
    <property type="entry name" value="NAD(P)-binding Rossmann-like Domain"/>
    <property type="match status" value="1"/>
</dbReference>
<dbReference type="AlphaFoldDB" id="A0A5C1QRE5"/>
<dbReference type="InterPro" id="IPR027051">
    <property type="entry name" value="XdhC_Rossmann_dom"/>
</dbReference>
<feature type="domain" description="XdhC- CoxI" evidence="1">
    <location>
        <begin position="12"/>
        <end position="75"/>
    </location>
</feature>
<reference evidence="3 4" key="1">
    <citation type="submission" date="2019-02" db="EMBL/GenBank/DDBJ databases">
        <title>Complete Genome Sequence and Methylome Analysis of free living Spirochaetas.</title>
        <authorList>
            <person name="Fomenkov A."/>
            <person name="Dubinina G."/>
            <person name="Leshcheva N."/>
            <person name="Mikheeva N."/>
            <person name="Grabovich M."/>
            <person name="Vincze T."/>
            <person name="Roberts R.J."/>
        </authorList>
    </citation>
    <scope>NUCLEOTIDE SEQUENCE [LARGE SCALE GENOMIC DNA]</scope>
    <source>
        <strain evidence="3 4">K2</strain>
    </source>
</reference>
<dbReference type="InterPro" id="IPR003777">
    <property type="entry name" value="XdhC_CoxI"/>
</dbReference>
<dbReference type="InterPro" id="IPR017695">
    <property type="entry name" value="Se-dep_Mo_hydrolase_YqeB"/>
</dbReference>
<feature type="domain" description="XdhC Rossmann" evidence="2">
    <location>
        <begin position="107"/>
        <end position="252"/>
    </location>
</feature>
<dbReference type="NCBIfam" id="TIGR03309">
    <property type="entry name" value="matur_yqeB"/>
    <property type="match status" value="1"/>
</dbReference>
<dbReference type="EMBL" id="CP036150">
    <property type="protein sequence ID" value="QEN09136.1"/>
    <property type="molecule type" value="Genomic_DNA"/>
</dbReference>
<dbReference type="PANTHER" id="PTHR30388">
    <property type="entry name" value="ALDEHYDE OXIDOREDUCTASE MOLYBDENUM COFACTOR ASSEMBLY PROTEIN"/>
    <property type="match status" value="1"/>
</dbReference>
<dbReference type="RefSeq" id="WP_149487212.1">
    <property type="nucleotide sequence ID" value="NZ_CP036150.1"/>
</dbReference>
<evidence type="ECO:0000313" key="4">
    <source>
        <dbReference type="Proteomes" id="UP000324209"/>
    </source>
</evidence>
<dbReference type="Pfam" id="PF02625">
    <property type="entry name" value="XdhC_CoxI"/>
    <property type="match status" value="1"/>
</dbReference>
<gene>
    <name evidence="3" type="ORF">EXM22_14525</name>
</gene>
<dbReference type="Pfam" id="PF13478">
    <property type="entry name" value="XdhC_C"/>
    <property type="match status" value="1"/>
</dbReference>
<proteinExistence type="predicted"/>
<sequence length="540" mass="57636">MSLFNKAAELEKQNKAFALITITGSDGSAPRNSGRMILLPDGTIFGTIGGGPAERLVMKEGLKCLKEGVSRSVSYRLDSGNSANSIDMVCGGNMEFFIEVFQPRPALFLAGGGHVNLALAELAEKLNYPYVVADTRPGIASKDRFPEALGHICEPDSPSLFATASARGLIGKETSLIIATHNHDDSALEAALKTESSYIGMLGSKRKVHLFMNKMKDLGFSEKDLARVYSPIGLDLGAETPHEIAVSILAEIMKLRTNSSGQSLKRLSMNEPPLVIVRGAGDIASGVICRLKNSGFRVVALETEEPTVIRRTVSFADALRFKSATVEGIQAVRVDNEDDLKRIISDQKIPLLCDPHGLWIEKLKPLCVVDAILAKRNLGTRIDMAPVVIALGPGFTAGKDVHCVIETMRGHSLGQVILEGDPLPNTGIPGTIGGYTSERVIKAPAEGVIDVLCDIESIVKKGEVLARIGETEVLSPLDGVVRGMIAPGTRVKKGLKMADVDPRGEVSYCRQVSDKARAVAGGVLEALLQLSPGILKGTET</sequence>
<evidence type="ECO:0000313" key="3">
    <source>
        <dbReference type="EMBL" id="QEN09136.1"/>
    </source>
</evidence>
<dbReference type="KEGG" id="ock:EXM22_14525"/>